<dbReference type="EMBL" id="MU157856">
    <property type="protein sequence ID" value="KAF9527989.1"/>
    <property type="molecule type" value="Genomic_DNA"/>
</dbReference>
<comment type="caution">
    <text evidence="3">The sequence shown here is derived from an EMBL/GenBank/DDBJ whole genome shotgun (WGS) entry which is preliminary data.</text>
</comment>
<gene>
    <name evidence="3" type="ORF">CPB83DRAFT_855134</name>
</gene>
<evidence type="ECO:0000256" key="2">
    <source>
        <dbReference type="SAM" id="SignalP"/>
    </source>
</evidence>
<organism evidence="3 4">
    <name type="scientific">Crepidotus variabilis</name>
    <dbReference type="NCBI Taxonomy" id="179855"/>
    <lineage>
        <taxon>Eukaryota</taxon>
        <taxon>Fungi</taxon>
        <taxon>Dikarya</taxon>
        <taxon>Basidiomycota</taxon>
        <taxon>Agaricomycotina</taxon>
        <taxon>Agaricomycetes</taxon>
        <taxon>Agaricomycetidae</taxon>
        <taxon>Agaricales</taxon>
        <taxon>Agaricineae</taxon>
        <taxon>Crepidotaceae</taxon>
        <taxon>Crepidotus</taxon>
    </lineage>
</organism>
<keyword evidence="4" id="KW-1185">Reference proteome</keyword>
<reference evidence="3" key="1">
    <citation type="submission" date="2020-11" db="EMBL/GenBank/DDBJ databases">
        <authorList>
            <consortium name="DOE Joint Genome Institute"/>
            <person name="Ahrendt S."/>
            <person name="Riley R."/>
            <person name="Andreopoulos W."/>
            <person name="Labutti K."/>
            <person name="Pangilinan J."/>
            <person name="Ruiz-Duenas F.J."/>
            <person name="Barrasa J.M."/>
            <person name="Sanchez-Garcia M."/>
            <person name="Camarero S."/>
            <person name="Miyauchi S."/>
            <person name="Serrano A."/>
            <person name="Linde D."/>
            <person name="Babiker R."/>
            <person name="Drula E."/>
            <person name="Ayuso-Fernandez I."/>
            <person name="Pacheco R."/>
            <person name="Padilla G."/>
            <person name="Ferreira P."/>
            <person name="Barriuso J."/>
            <person name="Kellner H."/>
            <person name="Castanera R."/>
            <person name="Alfaro M."/>
            <person name="Ramirez L."/>
            <person name="Pisabarro A.G."/>
            <person name="Kuo A."/>
            <person name="Tritt A."/>
            <person name="Lipzen A."/>
            <person name="He G."/>
            <person name="Yan M."/>
            <person name="Ng V."/>
            <person name="Cullen D."/>
            <person name="Martin F."/>
            <person name="Rosso M.-N."/>
            <person name="Henrissat B."/>
            <person name="Hibbett D."/>
            <person name="Martinez A.T."/>
            <person name="Grigoriev I.V."/>
        </authorList>
    </citation>
    <scope>NUCLEOTIDE SEQUENCE</scope>
    <source>
        <strain evidence="3">CBS 506.95</strain>
    </source>
</reference>
<accession>A0A9P6JPS3</accession>
<evidence type="ECO:0000313" key="3">
    <source>
        <dbReference type="EMBL" id="KAF9527989.1"/>
    </source>
</evidence>
<keyword evidence="2" id="KW-0732">Signal</keyword>
<protein>
    <submittedName>
        <fullName evidence="3">Uncharacterized protein</fullName>
    </submittedName>
</protein>
<proteinExistence type="predicted"/>
<dbReference type="Proteomes" id="UP000807306">
    <property type="component" value="Unassembled WGS sequence"/>
</dbReference>
<feature type="region of interest" description="Disordered" evidence="1">
    <location>
        <begin position="88"/>
        <end position="133"/>
    </location>
</feature>
<dbReference type="AlphaFoldDB" id="A0A9P6JPS3"/>
<evidence type="ECO:0000313" key="4">
    <source>
        <dbReference type="Proteomes" id="UP000807306"/>
    </source>
</evidence>
<feature type="signal peptide" evidence="2">
    <location>
        <begin position="1"/>
        <end position="21"/>
    </location>
</feature>
<evidence type="ECO:0000256" key="1">
    <source>
        <dbReference type="SAM" id="MobiDB-lite"/>
    </source>
</evidence>
<feature type="chain" id="PRO_5040234766" evidence="2">
    <location>
        <begin position="22"/>
        <end position="133"/>
    </location>
</feature>
<name>A0A9P6JPS3_9AGAR</name>
<sequence>MHFPIQLVFFITLSFSLLVLSAPLSGRISAQDEFLDIRDAVEIALQRRIAVDEVQAESPTATLARRASSTEDIIAGVTVLKHPGNKKYSFLRETPNNGKEKAKKQKNVELTDGSTVRKSRSGEFSLRRPVKKY</sequence>